<comment type="caution">
    <text evidence="1">The sequence shown here is derived from an EMBL/GenBank/DDBJ whole genome shotgun (WGS) entry which is preliminary data.</text>
</comment>
<evidence type="ECO:0000313" key="1">
    <source>
        <dbReference type="EMBL" id="CAI2195426.1"/>
    </source>
</evidence>
<proteinExistence type="predicted"/>
<name>A0A9W4T744_9GLOM</name>
<organism evidence="1 2">
    <name type="scientific">Funneliformis geosporum</name>
    <dbReference type="NCBI Taxonomy" id="1117311"/>
    <lineage>
        <taxon>Eukaryota</taxon>
        <taxon>Fungi</taxon>
        <taxon>Fungi incertae sedis</taxon>
        <taxon>Mucoromycota</taxon>
        <taxon>Glomeromycotina</taxon>
        <taxon>Glomeromycetes</taxon>
        <taxon>Glomerales</taxon>
        <taxon>Glomeraceae</taxon>
        <taxon>Funneliformis</taxon>
    </lineage>
</organism>
<reference evidence="1" key="1">
    <citation type="submission" date="2022-08" db="EMBL/GenBank/DDBJ databases">
        <authorList>
            <person name="Kallberg Y."/>
            <person name="Tangrot J."/>
            <person name="Rosling A."/>
        </authorList>
    </citation>
    <scope>NUCLEOTIDE SEQUENCE</scope>
    <source>
        <strain evidence="1">Wild A</strain>
    </source>
</reference>
<sequence length="88" mass="10088">NESKTKLDKLKASDFQICNYQNIQEDLFINEWDIIIIQIESLFCIGFIARPFVAILDEAIAIMHQMSSSINAQESENAICDILRSARH</sequence>
<feature type="non-terminal residue" evidence="1">
    <location>
        <position position="88"/>
    </location>
</feature>
<accession>A0A9W4T744</accession>
<protein>
    <submittedName>
        <fullName evidence="1">2034_t:CDS:1</fullName>
    </submittedName>
</protein>
<evidence type="ECO:0000313" key="2">
    <source>
        <dbReference type="Proteomes" id="UP001153678"/>
    </source>
</evidence>
<dbReference type="EMBL" id="CAMKVN010012431">
    <property type="protein sequence ID" value="CAI2195426.1"/>
    <property type="molecule type" value="Genomic_DNA"/>
</dbReference>
<feature type="non-terminal residue" evidence="1">
    <location>
        <position position="1"/>
    </location>
</feature>
<dbReference type="Proteomes" id="UP001153678">
    <property type="component" value="Unassembled WGS sequence"/>
</dbReference>
<gene>
    <name evidence="1" type="ORF">FWILDA_LOCUS17070</name>
</gene>
<keyword evidence="2" id="KW-1185">Reference proteome</keyword>
<dbReference type="AlphaFoldDB" id="A0A9W4T744"/>